<accession>A0A5S9Q7J1</accession>
<dbReference type="AlphaFoldDB" id="A0A5S9Q7J1"/>
<sequence length="44" mass="4567">MLSELVEYGIQASCELIVAMVDGGSSFVVVHCVSIAALKLPSCP</sequence>
<reference evidence="1 2" key="1">
    <citation type="submission" date="2019-11" db="EMBL/GenBank/DDBJ databases">
        <authorList>
            <person name="Holert J."/>
        </authorList>
    </citation>
    <scope>NUCLEOTIDE SEQUENCE [LARGE SCALE GENOMIC DNA]</scope>
    <source>
        <strain evidence="1">BC5_2</strain>
    </source>
</reference>
<proteinExistence type="predicted"/>
<evidence type="ECO:0000313" key="2">
    <source>
        <dbReference type="Proteomes" id="UP000434580"/>
    </source>
</evidence>
<evidence type="ECO:0000313" key="1">
    <source>
        <dbReference type="EMBL" id="CAA0109809.1"/>
    </source>
</evidence>
<gene>
    <name evidence="1" type="ORF">DPBNPPHM_01321</name>
</gene>
<name>A0A5S9Q7J1_9GAMM</name>
<protein>
    <submittedName>
        <fullName evidence="1">Uncharacterized protein</fullName>
    </submittedName>
</protein>
<dbReference type="Proteomes" id="UP000434580">
    <property type="component" value="Unassembled WGS sequence"/>
</dbReference>
<dbReference type="EMBL" id="CACSII010000016">
    <property type="protein sequence ID" value="CAA0109809.1"/>
    <property type="molecule type" value="Genomic_DNA"/>
</dbReference>
<organism evidence="1 2">
    <name type="scientific">BD1-7 clade bacterium</name>
    <dbReference type="NCBI Taxonomy" id="2029982"/>
    <lineage>
        <taxon>Bacteria</taxon>
        <taxon>Pseudomonadati</taxon>
        <taxon>Pseudomonadota</taxon>
        <taxon>Gammaproteobacteria</taxon>
        <taxon>Cellvibrionales</taxon>
        <taxon>Spongiibacteraceae</taxon>
        <taxon>BD1-7 clade</taxon>
    </lineage>
</organism>